<comment type="similarity">
    <text evidence="2">Belongs to the bacterial solute-binding protein 1 family.</text>
</comment>
<comment type="caution">
    <text evidence="6">The sequence shown here is derived from an EMBL/GenBank/DDBJ whole genome shotgun (WGS) entry which is preliminary data.</text>
</comment>
<dbReference type="Proteomes" id="UP000250462">
    <property type="component" value="Unassembled WGS sequence"/>
</dbReference>
<dbReference type="PANTHER" id="PTHR43649:SF31">
    <property type="entry name" value="SN-GLYCEROL-3-PHOSPHATE-BINDING PERIPLASMIC PROTEIN UGPB"/>
    <property type="match status" value="1"/>
</dbReference>
<evidence type="ECO:0000256" key="2">
    <source>
        <dbReference type="ARBA" id="ARBA00008520"/>
    </source>
</evidence>
<feature type="compositionally biased region" description="Acidic residues" evidence="5">
    <location>
        <begin position="45"/>
        <end position="58"/>
    </location>
</feature>
<proteinExistence type="inferred from homology"/>
<dbReference type="InterPro" id="IPR006311">
    <property type="entry name" value="TAT_signal"/>
</dbReference>
<dbReference type="PANTHER" id="PTHR43649">
    <property type="entry name" value="ARABINOSE-BINDING PROTEIN-RELATED"/>
    <property type="match status" value="1"/>
</dbReference>
<dbReference type="NCBIfam" id="TIGR03851">
    <property type="entry name" value="chitin_NgcE"/>
    <property type="match status" value="1"/>
</dbReference>
<evidence type="ECO:0000256" key="5">
    <source>
        <dbReference type="SAM" id="MobiDB-lite"/>
    </source>
</evidence>
<protein>
    <submittedName>
        <fullName evidence="6">Carbohydrate ABC transporter, N-acetylglucosamine/diacetylchitobiose-binding protein</fullName>
    </submittedName>
</protein>
<accession>A0A329QYM6</accession>
<reference evidence="6 7" key="1">
    <citation type="submission" date="2018-06" db="EMBL/GenBank/DDBJ databases">
        <title>Phytoactinopolyspora halophila sp. nov., a novel halophilic actinomycete isolated from a saline soil in China.</title>
        <authorList>
            <person name="Tang S.-K."/>
        </authorList>
    </citation>
    <scope>NUCLEOTIDE SEQUENCE [LARGE SCALE GENOMIC DNA]</scope>
    <source>
        <strain evidence="6 7">YIM 96934</strain>
    </source>
</reference>
<dbReference type="InterPro" id="IPR050490">
    <property type="entry name" value="Bact_solute-bd_prot1"/>
</dbReference>
<keyword evidence="4" id="KW-0732">Signal</keyword>
<dbReference type="NCBIfam" id="TIGR01409">
    <property type="entry name" value="TAT_signal_seq"/>
    <property type="match status" value="1"/>
</dbReference>
<dbReference type="Pfam" id="PF01547">
    <property type="entry name" value="SBP_bac_1"/>
    <property type="match status" value="1"/>
</dbReference>
<dbReference type="AlphaFoldDB" id="A0A329QYM6"/>
<keyword evidence="7" id="KW-1185">Reference proteome</keyword>
<evidence type="ECO:0000256" key="4">
    <source>
        <dbReference type="ARBA" id="ARBA00022729"/>
    </source>
</evidence>
<organism evidence="6 7">
    <name type="scientific">Phytoactinopolyspora halophila</name>
    <dbReference type="NCBI Taxonomy" id="1981511"/>
    <lineage>
        <taxon>Bacteria</taxon>
        <taxon>Bacillati</taxon>
        <taxon>Actinomycetota</taxon>
        <taxon>Actinomycetes</taxon>
        <taxon>Jiangellales</taxon>
        <taxon>Jiangellaceae</taxon>
        <taxon>Phytoactinopolyspora</taxon>
    </lineage>
</organism>
<dbReference type="InterPro" id="IPR022386">
    <property type="entry name" value="Chitin_NgcE"/>
</dbReference>
<sequence length="492" mass="53230">MASSITGRTPSGTSSRRKFLQQIAAGGIAIGSGSVALSSCAIGGSDDDDDDSGDTAEAPEERSEENPLGIDPEEPVEIHIFDGGFGDAYATDIHQPIFSERWPDVEIDHNAAVDIAGELQTRFAAEDPPDFINNSGDGQMDPGQLVADGLLHDLTELFDAPSWDDPEVPVRDTLRAGTIESGTFDGKPYILNYTFTVFGIWYNKTLMDENGWSVPTTWDEMLDLCAEIADAGIAPWVYQGVTAPRYMNWPLLTMAAKLAGPEVLVAIDNLEEGAWGHEAVREAASAIRSLHEGGYFLDGVEGMEYRDAQGLWARGEAVFCPSGSWIENEEADAIAEDPSFELAVMPEPLLSEDSVMPLETIRATAGEPYIIPADANNPRTGMEYMRAMLSQEGARGFTEMVTSLTSVIGAADGVELAPGLSSAQEALNAAGDNIVNWFYPTWYKEMENPGIDQATGKLLRGDATVDEWVDECEAVAAEIREDDSLLKQNREL</sequence>
<keyword evidence="3" id="KW-0813">Transport</keyword>
<evidence type="ECO:0000313" key="6">
    <source>
        <dbReference type="EMBL" id="RAW17480.1"/>
    </source>
</evidence>
<comment type="subcellular location">
    <subcellularLocation>
        <location evidence="1">Cell envelope</location>
    </subcellularLocation>
</comment>
<evidence type="ECO:0000313" key="7">
    <source>
        <dbReference type="Proteomes" id="UP000250462"/>
    </source>
</evidence>
<dbReference type="InterPro" id="IPR006059">
    <property type="entry name" value="SBP"/>
</dbReference>
<dbReference type="RefSeq" id="WP_112257298.1">
    <property type="nucleotide sequence ID" value="NZ_QMIG01000003.1"/>
</dbReference>
<name>A0A329QYM6_9ACTN</name>
<dbReference type="EMBL" id="QMIG01000003">
    <property type="protein sequence ID" value="RAW17480.1"/>
    <property type="molecule type" value="Genomic_DNA"/>
</dbReference>
<feature type="region of interest" description="Disordered" evidence="5">
    <location>
        <begin position="39"/>
        <end position="73"/>
    </location>
</feature>
<dbReference type="OrthoDB" id="8663148at2"/>
<dbReference type="InterPro" id="IPR019546">
    <property type="entry name" value="TAT_signal_bac_arc"/>
</dbReference>
<dbReference type="SUPFAM" id="SSF53850">
    <property type="entry name" value="Periplasmic binding protein-like II"/>
    <property type="match status" value="1"/>
</dbReference>
<dbReference type="PROSITE" id="PS51318">
    <property type="entry name" value="TAT"/>
    <property type="match status" value="1"/>
</dbReference>
<dbReference type="GO" id="GO:0030313">
    <property type="term" value="C:cell envelope"/>
    <property type="evidence" value="ECO:0007669"/>
    <property type="project" value="UniProtKB-SubCell"/>
</dbReference>
<gene>
    <name evidence="6" type="primary">ngcE</name>
    <name evidence="6" type="ORF">DPM12_05590</name>
</gene>
<evidence type="ECO:0000256" key="1">
    <source>
        <dbReference type="ARBA" id="ARBA00004196"/>
    </source>
</evidence>
<dbReference type="Gene3D" id="3.40.190.10">
    <property type="entry name" value="Periplasmic binding protein-like II"/>
    <property type="match status" value="2"/>
</dbReference>
<evidence type="ECO:0000256" key="3">
    <source>
        <dbReference type="ARBA" id="ARBA00022448"/>
    </source>
</evidence>